<dbReference type="EMBL" id="ML977507">
    <property type="protein sequence ID" value="KAF2128726.1"/>
    <property type="molecule type" value="Genomic_DNA"/>
</dbReference>
<feature type="region of interest" description="Disordered" evidence="11">
    <location>
        <begin position="1"/>
        <end position="56"/>
    </location>
</feature>
<dbReference type="GeneID" id="54407148"/>
<evidence type="ECO:0000256" key="3">
    <source>
        <dbReference type="ARBA" id="ARBA00011167"/>
    </source>
</evidence>
<gene>
    <name evidence="12" type="ORF">P153DRAFT_357254</name>
</gene>
<dbReference type="RefSeq" id="XP_033523115.1">
    <property type="nucleotide sequence ID" value="XM_033666716.1"/>
</dbReference>
<feature type="region of interest" description="Disordered" evidence="11">
    <location>
        <begin position="205"/>
        <end position="259"/>
    </location>
</feature>
<proteinExistence type="inferred from homology"/>
<keyword evidence="5 10" id="KW-0698">rRNA processing</keyword>
<evidence type="ECO:0000256" key="9">
    <source>
        <dbReference type="ARBA" id="ARBA00025053"/>
    </source>
</evidence>
<feature type="compositionally biased region" description="Basic and acidic residues" evidence="11">
    <location>
        <begin position="75"/>
        <end position="105"/>
    </location>
</feature>
<feature type="compositionally biased region" description="Basic and acidic residues" evidence="11">
    <location>
        <begin position="295"/>
        <end position="309"/>
    </location>
</feature>
<evidence type="ECO:0000256" key="8">
    <source>
        <dbReference type="ARBA" id="ARBA00023274"/>
    </source>
</evidence>
<comment type="subunit">
    <text evidence="3 10">Associates with 90S and pre-40S pre-ribosomal particles.</text>
</comment>
<evidence type="ECO:0000256" key="10">
    <source>
        <dbReference type="RuleBase" id="RU368027"/>
    </source>
</evidence>
<keyword evidence="6" id="KW-0175">Coiled coil</keyword>
<feature type="region of interest" description="Disordered" evidence="11">
    <location>
        <begin position="71"/>
        <end position="184"/>
    </location>
</feature>
<feature type="region of interest" description="Disordered" evidence="11">
    <location>
        <begin position="274"/>
        <end position="309"/>
    </location>
</feature>
<feature type="compositionally biased region" description="Basic and acidic residues" evidence="11">
    <location>
        <begin position="115"/>
        <end position="133"/>
    </location>
</feature>
<dbReference type="InterPro" id="IPR009292">
    <property type="entry name" value="RRP36"/>
</dbReference>
<evidence type="ECO:0000256" key="2">
    <source>
        <dbReference type="ARBA" id="ARBA00009418"/>
    </source>
</evidence>
<comment type="similarity">
    <text evidence="2 10">Belongs to the RRP36 family.</text>
</comment>
<evidence type="ECO:0000313" key="13">
    <source>
        <dbReference type="Proteomes" id="UP000799771"/>
    </source>
</evidence>
<dbReference type="Pfam" id="PF06102">
    <property type="entry name" value="RRP36"/>
    <property type="match status" value="1"/>
</dbReference>
<keyword evidence="4 10" id="KW-0690">Ribosome biogenesis</keyword>
<keyword evidence="7 10" id="KW-0539">Nucleus</keyword>
<feature type="compositionally biased region" description="Basic and acidic residues" evidence="11">
    <location>
        <begin position="208"/>
        <end position="218"/>
    </location>
</feature>
<dbReference type="AlphaFoldDB" id="A0A6A6AAX6"/>
<organism evidence="12 13">
    <name type="scientific">Dothidotthia symphoricarpi CBS 119687</name>
    <dbReference type="NCBI Taxonomy" id="1392245"/>
    <lineage>
        <taxon>Eukaryota</taxon>
        <taxon>Fungi</taxon>
        <taxon>Dikarya</taxon>
        <taxon>Ascomycota</taxon>
        <taxon>Pezizomycotina</taxon>
        <taxon>Dothideomycetes</taxon>
        <taxon>Pleosporomycetidae</taxon>
        <taxon>Pleosporales</taxon>
        <taxon>Dothidotthiaceae</taxon>
        <taxon>Dothidotthia</taxon>
    </lineage>
</organism>
<evidence type="ECO:0000256" key="7">
    <source>
        <dbReference type="ARBA" id="ARBA00023242"/>
    </source>
</evidence>
<reference evidence="12" key="1">
    <citation type="journal article" date="2020" name="Stud. Mycol.">
        <title>101 Dothideomycetes genomes: a test case for predicting lifestyles and emergence of pathogens.</title>
        <authorList>
            <person name="Haridas S."/>
            <person name="Albert R."/>
            <person name="Binder M."/>
            <person name="Bloem J."/>
            <person name="Labutti K."/>
            <person name="Salamov A."/>
            <person name="Andreopoulos B."/>
            <person name="Baker S."/>
            <person name="Barry K."/>
            <person name="Bills G."/>
            <person name="Bluhm B."/>
            <person name="Cannon C."/>
            <person name="Castanera R."/>
            <person name="Culley D."/>
            <person name="Daum C."/>
            <person name="Ezra D."/>
            <person name="Gonzalez J."/>
            <person name="Henrissat B."/>
            <person name="Kuo A."/>
            <person name="Liang C."/>
            <person name="Lipzen A."/>
            <person name="Lutzoni F."/>
            <person name="Magnuson J."/>
            <person name="Mondo S."/>
            <person name="Nolan M."/>
            <person name="Ohm R."/>
            <person name="Pangilinan J."/>
            <person name="Park H.-J."/>
            <person name="Ramirez L."/>
            <person name="Alfaro M."/>
            <person name="Sun H."/>
            <person name="Tritt A."/>
            <person name="Yoshinaga Y."/>
            <person name="Zwiers L.-H."/>
            <person name="Turgeon B."/>
            <person name="Goodwin S."/>
            <person name="Spatafora J."/>
            <person name="Crous P."/>
            <person name="Grigoriev I."/>
        </authorList>
    </citation>
    <scope>NUCLEOTIDE SEQUENCE</scope>
    <source>
        <strain evidence="12">CBS 119687</strain>
    </source>
</reference>
<evidence type="ECO:0000256" key="5">
    <source>
        <dbReference type="ARBA" id="ARBA00022552"/>
    </source>
</evidence>
<evidence type="ECO:0000313" key="12">
    <source>
        <dbReference type="EMBL" id="KAF2128726.1"/>
    </source>
</evidence>
<feature type="compositionally biased region" description="Basic and acidic residues" evidence="11">
    <location>
        <begin position="156"/>
        <end position="170"/>
    </location>
</feature>
<evidence type="ECO:0000256" key="6">
    <source>
        <dbReference type="ARBA" id="ARBA00023054"/>
    </source>
</evidence>
<dbReference type="Proteomes" id="UP000799771">
    <property type="component" value="Unassembled WGS sequence"/>
</dbReference>
<dbReference type="GO" id="GO:0000462">
    <property type="term" value="P:maturation of SSU-rRNA from tricistronic rRNA transcript (SSU-rRNA, 5.8S rRNA, LSU-rRNA)"/>
    <property type="evidence" value="ECO:0007669"/>
    <property type="project" value="TreeGrafter"/>
</dbReference>
<comment type="subcellular location">
    <subcellularLocation>
        <location evidence="1 10">Nucleus</location>
        <location evidence="1 10">Nucleolus</location>
    </subcellularLocation>
</comment>
<dbReference type="GO" id="GO:0005730">
    <property type="term" value="C:nucleolus"/>
    <property type="evidence" value="ECO:0007669"/>
    <property type="project" value="UniProtKB-SubCell"/>
</dbReference>
<keyword evidence="8 10" id="KW-0687">Ribonucleoprotein</keyword>
<keyword evidence="13" id="KW-1185">Reference proteome</keyword>
<dbReference type="PANTHER" id="PTHR21738">
    <property type="entry name" value="RIBOSOMAL RNA PROCESSING PROTEIN 36 HOMOLOG"/>
    <property type="match status" value="1"/>
</dbReference>
<evidence type="ECO:0000256" key="4">
    <source>
        <dbReference type="ARBA" id="ARBA00022517"/>
    </source>
</evidence>
<dbReference type="OrthoDB" id="448446at2759"/>
<dbReference type="GO" id="GO:0030686">
    <property type="term" value="C:90S preribosome"/>
    <property type="evidence" value="ECO:0007669"/>
    <property type="project" value="TreeGrafter"/>
</dbReference>
<comment type="function">
    <text evidence="9 10">Component of the 90S pre-ribosome involved in the maturation of rRNAs. Required for early cleavages of the pre-RNAs in the 40S ribosomal subunit maturation pathway.</text>
</comment>
<protein>
    <recommendedName>
        <fullName evidence="10">rRNA biogenesis protein RRP36</fullName>
    </recommendedName>
</protein>
<accession>A0A6A6AAX6</accession>
<dbReference type="PANTHER" id="PTHR21738:SF0">
    <property type="entry name" value="RIBOSOMAL RNA PROCESSING PROTEIN 36 HOMOLOG"/>
    <property type="match status" value="1"/>
</dbReference>
<evidence type="ECO:0000256" key="11">
    <source>
        <dbReference type="SAM" id="MobiDB-lite"/>
    </source>
</evidence>
<feature type="compositionally biased region" description="Basic and acidic residues" evidence="11">
    <location>
        <begin position="228"/>
        <end position="237"/>
    </location>
</feature>
<evidence type="ECO:0000256" key="1">
    <source>
        <dbReference type="ARBA" id="ARBA00004604"/>
    </source>
</evidence>
<sequence length="309" mass="34773">MPLSSTLARKLRAADDSSDGEDYYDVTDRSSSASILETGAGGDVISSDGEGVGDDDMVSISNVSFGALAKAQAALDKDHTPSHASEDKLEALRERLRQIKADKSKSTANKKTKPTPRDEGNGGRGDSDSDAAPKARPSKHAPAVQSSKRMVSRKRQVVDVKKPVSRDPRFENINGPLPDDNTIGNRYGFLDDYRKSEIADLRSTIRKSKNEGEKERLKRQLLPMESQQKTRENKEAQQHVIRNHKQKEKELVKQGKQPFYLKKSEQKKIALIDRFQNMKSKQRDHVIERRRKKVTAKERRNMPAERRAA</sequence>
<name>A0A6A6AAX6_9PLEO</name>
<feature type="compositionally biased region" description="Acidic residues" evidence="11">
    <location>
        <begin position="16"/>
        <end position="25"/>
    </location>
</feature>